<evidence type="ECO:0000256" key="6">
    <source>
        <dbReference type="ARBA" id="ARBA00022975"/>
    </source>
</evidence>
<dbReference type="InterPro" id="IPR001754">
    <property type="entry name" value="OMPdeCOase_dom"/>
</dbReference>
<keyword evidence="7" id="KW-0456">Lyase</keyword>
<evidence type="ECO:0000256" key="3">
    <source>
        <dbReference type="ARBA" id="ARBA00012321"/>
    </source>
</evidence>
<evidence type="ECO:0000256" key="4">
    <source>
        <dbReference type="ARBA" id="ARBA00021923"/>
    </source>
</evidence>
<dbReference type="GO" id="GO:0044205">
    <property type="term" value="P:'de novo' UMP biosynthetic process"/>
    <property type="evidence" value="ECO:0007669"/>
    <property type="project" value="InterPro"/>
</dbReference>
<name>A0AAE0U638_SORBR</name>
<accession>A0AAE0U638</accession>
<evidence type="ECO:0000256" key="9">
    <source>
        <dbReference type="ARBA" id="ARBA00033428"/>
    </source>
</evidence>
<dbReference type="SMART" id="SM00934">
    <property type="entry name" value="OMPdecase"/>
    <property type="match status" value="1"/>
</dbReference>
<evidence type="ECO:0000256" key="1">
    <source>
        <dbReference type="ARBA" id="ARBA00004861"/>
    </source>
</evidence>
<evidence type="ECO:0000313" key="14">
    <source>
        <dbReference type="Proteomes" id="UP001281003"/>
    </source>
</evidence>
<feature type="binding site" evidence="11">
    <location>
        <position position="44"/>
    </location>
    <ligand>
        <name>substrate</name>
    </ligand>
</feature>
<dbReference type="InterPro" id="IPR011060">
    <property type="entry name" value="RibuloseP-bd_barrel"/>
</dbReference>
<comment type="caution">
    <text evidence="13">The sequence shown here is derived from an EMBL/GenBank/DDBJ whole genome shotgun (WGS) entry which is preliminary data.</text>
</comment>
<dbReference type="AlphaFoldDB" id="A0AAE0U638"/>
<keyword evidence="6" id="KW-0665">Pyrimidine biosynthesis</keyword>
<evidence type="ECO:0000256" key="8">
    <source>
        <dbReference type="ARBA" id="ARBA00031744"/>
    </source>
</evidence>
<organism evidence="13 14">
    <name type="scientific">Sordaria brevicollis</name>
    <dbReference type="NCBI Taxonomy" id="83679"/>
    <lineage>
        <taxon>Eukaryota</taxon>
        <taxon>Fungi</taxon>
        <taxon>Dikarya</taxon>
        <taxon>Ascomycota</taxon>
        <taxon>Pezizomycotina</taxon>
        <taxon>Sordariomycetes</taxon>
        <taxon>Sordariomycetidae</taxon>
        <taxon>Sordariales</taxon>
        <taxon>Sordariaceae</taxon>
        <taxon>Sordaria</taxon>
    </lineage>
</organism>
<evidence type="ECO:0000256" key="5">
    <source>
        <dbReference type="ARBA" id="ARBA00022793"/>
    </source>
</evidence>
<comment type="pathway">
    <text evidence="1">Pyrimidine metabolism; UMP biosynthesis via de novo pathway; UMP from orotate: step 2/2.</text>
</comment>
<dbReference type="InterPro" id="IPR018089">
    <property type="entry name" value="OMPdecase_AS"/>
</dbReference>
<evidence type="ECO:0000313" key="13">
    <source>
        <dbReference type="EMBL" id="KAK3392331.1"/>
    </source>
</evidence>
<comment type="similarity">
    <text evidence="2">Belongs to the OMP decarboxylase family.</text>
</comment>
<dbReference type="PANTHER" id="PTHR32119:SF2">
    <property type="entry name" value="OROTIDINE 5'-PHOSPHATE DECARBOXYLASE"/>
    <property type="match status" value="1"/>
</dbReference>
<dbReference type="CDD" id="cd04725">
    <property type="entry name" value="OMP_decarboxylase_like"/>
    <property type="match status" value="1"/>
</dbReference>
<evidence type="ECO:0000259" key="12">
    <source>
        <dbReference type="SMART" id="SM00934"/>
    </source>
</evidence>
<dbReference type="PROSITE" id="PS00156">
    <property type="entry name" value="OMPDECASE"/>
    <property type="match status" value="1"/>
</dbReference>
<feature type="binding site" evidence="11">
    <location>
        <position position="66"/>
    </location>
    <ligand>
        <name>substrate</name>
    </ligand>
</feature>
<sequence length="395" mass="43540">MSTSPHWSLKQSFAERVESSAHPLTSYLLRLMEVKQSNLCLSADVETARELLTLADKVGPSIVVLKTHYDLITGWDYHPHTGTGAKLAALARKHGFLIFEDRKFVDIGSTVQKQYTAGTARIVEWAHITNADIHAGEAMVSAMAQAAQKWRERIPYEVKTSVSVGTPVADQFAEEAEAQDQVDELRKIVPRENGTSSAKDADGRKGSIVSITTVTQTYEPADSPRLAKTISEDDETVFPGIEEAPLDRGLLILAQMSSKGCLMDGKYTWECVKAARKNKDFVMGYVAQQNLNGITKDELAPEYQDEETSTEEEAQADNFIHMTPGCKLPPPGESAPQGDGLGQQYNTPDNLVNIKGTDIAIVGRGIITAADPVAEAERYRRKSWKAYQDRRERLA</sequence>
<keyword evidence="5" id="KW-0210">Decarboxylase</keyword>
<dbReference type="Proteomes" id="UP001281003">
    <property type="component" value="Unassembled WGS sequence"/>
</dbReference>
<evidence type="ECO:0000256" key="11">
    <source>
        <dbReference type="PIRSR" id="PIRSR614732-2"/>
    </source>
</evidence>
<feature type="active site" description="For OMPdecase activity" evidence="10">
    <location>
        <position position="103"/>
    </location>
</feature>
<dbReference type="SUPFAM" id="SSF51366">
    <property type="entry name" value="Ribulose-phoshate binding barrel"/>
    <property type="match status" value="1"/>
</dbReference>
<feature type="domain" description="Orotidine 5'-phosphate decarboxylase" evidence="12">
    <location>
        <begin position="38"/>
        <end position="379"/>
    </location>
</feature>
<keyword evidence="14" id="KW-1185">Reference proteome</keyword>
<reference evidence="13" key="2">
    <citation type="submission" date="2023-07" db="EMBL/GenBank/DDBJ databases">
        <authorList>
            <consortium name="Lawrence Berkeley National Laboratory"/>
            <person name="Haridas S."/>
            <person name="Hensen N."/>
            <person name="Bonometti L."/>
            <person name="Westerberg I."/>
            <person name="Brannstrom I.O."/>
            <person name="Guillou S."/>
            <person name="Cros-Aarteil S."/>
            <person name="Calhoun S."/>
            <person name="Kuo A."/>
            <person name="Mondo S."/>
            <person name="Pangilinan J."/>
            <person name="Riley R."/>
            <person name="LaButti K."/>
            <person name="Andreopoulos B."/>
            <person name="Lipzen A."/>
            <person name="Chen C."/>
            <person name="Yanf M."/>
            <person name="Daum C."/>
            <person name="Ng V."/>
            <person name="Clum A."/>
            <person name="Steindorff A."/>
            <person name="Ohm R."/>
            <person name="Martin F."/>
            <person name="Silar P."/>
            <person name="Natvig D."/>
            <person name="Lalanne C."/>
            <person name="Gautier V."/>
            <person name="Ament-velasquez S.L."/>
            <person name="Kruys A."/>
            <person name="Hutchinson M.I."/>
            <person name="Powell A.J."/>
            <person name="Barry K."/>
            <person name="Miller A.N."/>
            <person name="Grigoriev I.V."/>
            <person name="Debuchy R."/>
            <person name="Gladieux P."/>
            <person name="Thoren M.H."/>
            <person name="Johannesson H."/>
        </authorList>
    </citation>
    <scope>NUCLEOTIDE SEQUENCE</scope>
    <source>
        <strain evidence="13">FGSC 1904</strain>
    </source>
</reference>
<gene>
    <name evidence="13" type="ORF">B0T20DRAFT_53946</name>
</gene>
<dbReference type="Gene3D" id="3.20.20.70">
    <property type="entry name" value="Aldolase class I"/>
    <property type="match status" value="1"/>
</dbReference>
<evidence type="ECO:0000256" key="10">
    <source>
        <dbReference type="PIRSR" id="PIRSR614732-1"/>
    </source>
</evidence>
<proteinExistence type="inferred from homology"/>
<dbReference type="GO" id="GO:0006207">
    <property type="term" value="P:'de novo' pyrimidine nucleobase biosynthetic process"/>
    <property type="evidence" value="ECO:0007669"/>
    <property type="project" value="InterPro"/>
</dbReference>
<evidence type="ECO:0000256" key="2">
    <source>
        <dbReference type="ARBA" id="ARBA00011018"/>
    </source>
</evidence>
<dbReference type="EMBL" id="JAUTDP010000011">
    <property type="protein sequence ID" value="KAK3392331.1"/>
    <property type="molecule type" value="Genomic_DNA"/>
</dbReference>
<dbReference type="InterPro" id="IPR014732">
    <property type="entry name" value="OMPdecase"/>
</dbReference>
<reference evidence="13" key="1">
    <citation type="journal article" date="2023" name="Mol. Phylogenet. Evol.">
        <title>Genome-scale phylogeny and comparative genomics of the fungal order Sordariales.</title>
        <authorList>
            <person name="Hensen N."/>
            <person name="Bonometti L."/>
            <person name="Westerberg I."/>
            <person name="Brannstrom I.O."/>
            <person name="Guillou S."/>
            <person name="Cros-Aarteil S."/>
            <person name="Calhoun S."/>
            <person name="Haridas S."/>
            <person name="Kuo A."/>
            <person name="Mondo S."/>
            <person name="Pangilinan J."/>
            <person name="Riley R."/>
            <person name="LaButti K."/>
            <person name="Andreopoulos B."/>
            <person name="Lipzen A."/>
            <person name="Chen C."/>
            <person name="Yan M."/>
            <person name="Daum C."/>
            <person name="Ng V."/>
            <person name="Clum A."/>
            <person name="Steindorff A."/>
            <person name="Ohm R.A."/>
            <person name="Martin F."/>
            <person name="Silar P."/>
            <person name="Natvig D.O."/>
            <person name="Lalanne C."/>
            <person name="Gautier V."/>
            <person name="Ament-Velasquez S.L."/>
            <person name="Kruys A."/>
            <person name="Hutchinson M.I."/>
            <person name="Powell A.J."/>
            <person name="Barry K."/>
            <person name="Miller A.N."/>
            <person name="Grigoriev I.V."/>
            <person name="Debuchy R."/>
            <person name="Gladieux P."/>
            <person name="Hiltunen Thoren M."/>
            <person name="Johannesson H."/>
        </authorList>
    </citation>
    <scope>NUCLEOTIDE SEQUENCE</scope>
    <source>
        <strain evidence="13">FGSC 1904</strain>
    </source>
</reference>
<dbReference type="GO" id="GO:0004590">
    <property type="term" value="F:orotidine-5'-phosphate decarboxylase activity"/>
    <property type="evidence" value="ECO:0007669"/>
    <property type="project" value="UniProtKB-EC"/>
</dbReference>
<feature type="active site" description="For OMPdecase activity" evidence="10">
    <location>
        <position position="101"/>
    </location>
</feature>
<dbReference type="GO" id="GO:0005829">
    <property type="term" value="C:cytosol"/>
    <property type="evidence" value="ECO:0007669"/>
    <property type="project" value="TreeGrafter"/>
</dbReference>
<protein>
    <recommendedName>
        <fullName evidence="4">Orotidine 5'-phosphate decarboxylase</fullName>
        <ecNumber evidence="3">4.1.1.23</ecNumber>
    </recommendedName>
    <alternativeName>
        <fullName evidence="9">OMP decarboxylase</fullName>
    </alternativeName>
    <alternativeName>
        <fullName evidence="8">Uridine 5'-monophosphate synthase</fullName>
    </alternativeName>
</protein>
<evidence type="ECO:0000256" key="7">
    <source>
        <dbReference type="ARBA" id="ARBA00023239"/>
    </source>
</evidence>
<feature type="active site" description="For OMPdecase activity" evidence="10">
    <location>
        <position position="106"/>
    </location>
</feature>
<dbReference type="EC" id="4.1.1.23" evidence="3"/>
<dbReference type="PANTHER" id="PTHR32119">
    <property type="entry name" value="OROTIDINE 5'-PHOSPHATE DECARBOXYLASE"/>
    <property type="match status" value="1"/>
</dbReference>
<dbReference type="Pfam" id="PF00215">
    <property type="entry name" value="OMPdecase"/>
    <property type="match status" value="1"/>
</dbReference>
<dbReference type="InterPro" id="IPR013785">
    <property type="entry name" value="Aldolase_TIM"/>
</dbReference>
<feature type="binding site" evidence="11">
    <location>
        <position position="166"/>
    </location>
    <ligand>
        <name>substrate</name>
    </ligand>
</feature>